<reference evidence="2" key="1">
    <citation type="journal article" date="2022" name="Mol. Ecol. Resour.">
        <title>The genomes of chicory, endive, great burdock and yacon provide insights into Asteraceae palaeo-polyploidization history and plant inulin production.</title>
        <authorList>
            <person name="Fan W."/>
            <person name="Wang S."/>
            <person name="Wang H."/>
            <person name="Wang A."/>
            <person name="Jiang F."/>
            <person name="Liu H."/>
            <person name="Zhao H."/>
            <person name="Xu D."/>
            <person name="Zhang Y."/>
        </authorList>
    </citation>
    <scope>NUCLEOTIDE SEQUENCE [LARGE SCALE GENOMIC DNA]</scope>
    <source>
        <strain evidence="2">cv. Niubang</strain>
    </source>
</reference>
<reference evidence="1 2" key="2">
    <citation type="journal article" date="2022" name="Mol. Ecol. Resour.">
        <title>The genomes of chicory, endive, great burdock and yacon provide insights into Asteraceae paleo-polyploidization history and plant inulin production.</title>
        <authorList>
            <person name="Fan W."/>
            <person name="Wang S."/>
            <person name="Wang H."/>
            <person name="Wang A."/>
            <person name="Jiang F."/>
            <person name="Liu H."/>
            <person name="Zhao H."/>
            <person name="Xu D."/>
            <person name="Zhang Y."/>
        </authorList>
    </citation>
    <scope>NUCLEOTIDE SEQUENCE [LARGE SCALE GENOMIC DNA]</scope>
    <source>
        <strain evidence="2">cv. Niubang</strain>
    </source>
</reference>
<sequence length="80" mass="9161">MVRKIVELFIEVQTMSLPIEGMYDLACELEVVVFYLTWTFASLGYLTRLASLDQLDGSSCVSFEIFFQSHIGLCELTREL</sequence>
<accession>A0ACB9FNL0</accession>
<dbReference type="Proteomes" id="UP001055879">
    <property type="component" value="Linkage Group LG01"/>
</dbReference>
<gene>
    <name evidence="1" type="ORF">L6452_04139</name>
</gene>
<proteinExistence type="predicted"/>
<dbReference type="EMBL" id="CM042047">
    <property type="protein sequence ID" value="KAI3772943.1"/>
    <property type="molecule type" value="Genomic_DNA"/>
</dbReference>
<name>A0ACB9FNL0_ARCLA</name>
<keyword evidence="2" id="KW-1185">Reference proteome</keyword>
<evidence type="ECO:0000313" key="1">
    <source>
        <dbReference type="EMBL" id="KAI3772943.1"/>
    </source>
</evidence>
<evidence type="ECO:0000313" key="2">
    <source>
        <dbReference type="Proteomes" id="UP001055879"/>
    </source>
</evidence>
<comment type="caution">
    <text evidence="1">The sequence shown here is derived from an EMBL/GenBank/DDBJ whole genome shotgun (WGS) entry which is preliminary data.</text>
</comment>
<organism evidence="1 2">
    <name type="scientific">Arctium lappa</name>
    <name type="common">Greater burdock</name>
    <name type="synonym">Lappa major</name>
    <dbReference type="NCBI Taxonomy" id="4217"/>
    <lineage>
        <taxon>Eukaryota</taxon>
        <taxon>Viridiplantae</taxon>
        <taxon>Streptophyta</taxon>
        <taxon>Embryophyta</taxon>
        <taxon>Tracheophyta</taxon>
        <taxon>Spermatophyta</taxon>
        <taxon>Magnoliopsida</taxon>
        <taxon>eudicotyledons</taxon>
        <taxon>Gunneridae</taxon>
        <taxon>Pentapetalae</taxon>
        <taxon>asterids</taxon>
        <taxon>campanulids</taxon>
        <taxon>Asterales</taxon>
        <taxon>Asteraceae</taxon>
        <taxon>Carduoideae</taxon>
        <taxon>Cardueae</taxon>
        <taxon>Arctiinae</taxon>
        <taxon>Arctium</taxon>
    </lineage>
</organism>
<protein>
    <submittedName>
        <fullName evidence="1">Uncharacterized protein</fullName>
    </submittedName>
</protein>